<name>A0A3N1XWF8_9GAMM</name>
<protein>
    <submittedName>
        <fullName evidence="2">Uncharacterized protein</fullName>
    </submittedName>
</protein>
<comment type="caution">
    <text evidence="2">The sequence shown here is derived from an EMBL/GenBank/DDBJ whole genome shotgun (WGS) entry which is preliminary data.</text>
</comment>
<evidence type="ECO:0000313" key="2">
    <source>
        <dbReference type="EMBL" id="ROR29532.1"/>
    </source>
</evidence>
<dbReference type="AlphaFoldDB" id="A0A3N1XWF8"/>
<accession>A0A3N1XWF8</accession>
<gene>
    <name evidence="2" type="ORF">EDC57_2202</name>
</gene>
<keyword evidence="1" id="KW-0812">Transmembrane</keyword>
<dbReference type="EMBL" id="RJVI01000003">
    <property type="protein sequence ID" value="ROR29532.1"/>
    <property type="molecule type" value="Genomic_DNA"/>
</dbReference>
<evidence type="ECO:0000256" key="1">
    <source>
        <dbReference type="SAM" id="Phobius"/>
    </source>
</evidence>
<keyword evidence="1" id="KW-1133">Transmembrane helix</keyword>
<evidence type="ECO:0000313" key="3">
    <source>
        <dbReference type="Proteomes" id="UP000276634"/>
    </source>
</evidence>
<keyword evidence="3" id="KW-1185">Reference proteome</keyword>
<dbReference type="RefSeq" id="WP_123401950.1">
    <property type="nucleotide sequence ID" value="NZ_RJVI01000003.1"/>
</dbReference>
<dbReference type="Proteomes" id="UP000276634">
    <property type="component" value="Unassembled WGS sequence"/>
</dbReference>
<sequence>MEPLATWEKVLLGVGALLLLLWFYPGLQALHRRAQEAPRDWPGFLLPLAAVVLVVLLLLASV</sequence>
<reference evidence="2 3" key="1">
    <citation type="submission" date="2018-11" db="EMBL/GenBank/DDBJ databases">
        <title>Genomic Encyclopedia of Type Strains, Phase IV (KMG-IV): sequencing the most valuable type-strain genomes for metagenomic binning, comparative biology and taxonomic classification.</title>
        <authorList>
            <person name="Goeker M."/>
        </authorList>
    </citation>
    <scope>NUCLEOTIDE SEQUENCE [LARGE SCALE GENOMIC DNA]</scope>
    <source>
        <strain evidence="2 3">DSM 100275</strain>
    </source>
</reference>
<proteinExistence type="predicted"/>
<organism evidence="2 3">
    <name type="scientific">Inmirania thermothiophila</name>
    <dbReference type="NCBI Taxonomy" id="1750597"/>
    <lineage>
        <taxon>Bacteria</taxon>
        <taxon>Pseudomonadati</taxon>
        <taxon>Pseudomonadota</taxon>
        <taxon>Gammaproteobacteria</taxon>
        <taxon>Chromatiales</taxon>
        <taxon>Ectothiorhodospiraceae</taxon>
        <taxon>Inmirania</taxon>
    </lineage>
</organism>
<keyword evidence="1" id="KW-0472">Membrane</keyword>
<feature type="transmembrane region" description="Helical" evidence="1">
    <location>
        <begin position="44"/>
        <end position="61"/>
    </location>
</feature>